<dbReference type="InterPro" id="IPR045276">
    <property type="entry name" value="YbiO_bact"/>
</dbReference>
<comment type="caution">
    <text evidence="10">The sequence shown here is derived from an EMBL/GenBank/DDBJ whole genome shotgun (WGS) entry which is preliminary data.</text>
</comment>
<dbReference type="PANTHER" id="PTHR30460">
    <property type="entry name" value="MODERATE CONDUCTANCE MECHANOSENSITIVE CHANNEL YBIO"/>
    <property type="match status" value="1"/>
</dbReference>
<keyword evidence="11" id="KW-1185">Reference proteome</keyword>
<dbReference type="SUPFAM" id="SSF82861">
    <property type="entry name" value="Mechanosensitive channel protein MscS (YggB), transmembrane region"/>
    <property type="match status" value="1"/>
</dbReference>
<dbReference type="EMBL" id="JAWDID010000018">
    <property type="protein sequence ID" value="MDU0340941.1"/>
    <property type="molecule type" value="Genomic_DNA"/>
</dbReference>
<evidence type="ECO:0000256" key="4">
    <source>
        <dbReference type="ARBA" id="ARBA00022692"/>
    </source>
</evidence>
<evidence type="ECO:0000256" key="6">
    <source>
        <dbReference type="ARBA" id="ARBA00023136"/>
    </source>
</evidence>
<comment type="similarity">
    <text evidence="2">Belongs to the MscS (TC 1.A.23) family.</text>
</comment>
<evidence type="ECO:0000256" key="7">
    <source>
        <dbReference type="SAM" id="Phobius"/>
    </source>
</evidence>
<dbReference type="PANTHER" id="PTHR30460:SF0">
    <property type="entry name" value="MODERATE CONDUCTANCE MECHANOSENSITIVE CHANNEL YBIO"/>
    <property type="match status" value="1"/>
</dbReference>
<feature type="transmembrane region" description="Helical" evidence="7">
    <location>
        <begin position="267"/>
        <end position="284"/>
    </location>
</feature>
<dbReference type="InterPro" id="IPR010920">
    <property type="entry name" value="LSM_dom_sf"/>
</dbReference>
<evidence type="ECO:0000256" key="3">
    <source>
        <dbReference type="ARBA" id="ARBA00022475"/>
    </source>
</evidence>
<gene>
    <name evidence="10" type="ORF">RKE40_13655</name>
</gene>
<keyword evidence="6 7" id="KW-0472">Membrane</keyword>
<evidence type="ECO:0000313" key="10">
    <source>
        <dbReference type="EMBL" id="MDU0340941.1"/>
    </source>
</evidence>
<keyword evidence="4 7" id="KW-0812">Transmembrane</keyword>
<feature type="transmembrane region" description="Helical" evidence="7">
    <location>
        <begin position="180"/>
        <end position="200"/>
    </location>
</feature>
<feature type="transmembrane region" description="Helical" evidence="7">
    <location>
        <begin position="348"/>
        <end position="367"/>
    </location>
</feature>
<dbReference type="Gene3D" id="1.10.287.1260">
    <property type="match status" value="1"/>
</dbReference>
<dbReference type="InterPro" id="IPR011014">
    <property type="entry name" value="MscS_channel_TM-2"/>
</dbReference>
<accession>A0ABU3S8B7</accession>
<dbReference type="SUPFAM" id="SSF50182">
    <property type="entry name" value="Sm-like ribonucleoproteins"/>
    <property type="match status" value="1"/>
</dbReference>
<organism evidence="10 11">
    <name type="scientific">Bosea rubneri</name>
    <dbReference type="NCBI Taxonomy" id="3075434"/>
    <lineage>
        <taxon>Bacteria</taxon>
        <taxon>Pseudomonadati</taxon>
        <taxon>Pseudomonadota</taxon>
        <taxon>Alphaproteobacteria</taxon>
        <taxon>Hyphomicrobiales</taxon>
        <taxon>Boseaceae</taxon>
        <taxon>Bosea</taxon>
    </lineage>
</organism>
<feature type="transmembrane region" description="Helical" evidence="7">
    <location>
        <begin position="212"/>
        <end position="229"/>
    </location>
</feature>
<feature type="domain" description="Mechanosensitive ion channel MscS" evidence="8">
    <location>
        <begin position="442"/>
        <end position="507"/>
    </location>
</feature>
<feature type="transmembrane region" description="Helical" evidence="7">
    <location>
        <begin position="397"/>
        <end position="419"/>
    </location>
</feature>
<feature type="transmembrane region" description="Helical" evidence="7">
    <location>
        <begin position="241"/>
        <end position="261"/>
    </location>
</feature>
<evidence type="ECO:0000259" key="8">
    <source>
        <dbReference type="Pfam" id="PF00924"/>
    </source>
</evidence>
<evidence type="ECO:0000259" key="9">
    <source>
        <dbReference type="Pfam" id="PF21088"/>
    </source>
</evidence>
<dbReference type="Gene3D" id="2.30.30.60">
    <property type="match status" value="1"/>
</dbReference>
<dbReference type="InterPro" id="IPR006685">
    <property type="entry name" value="MscS_channel_2nd"/>
</dbReference>
<name>A0ABU3S8B7_9HYPH</name>
<sequence length="643" mass="68814">MQSGPSVPAAPPVPASAMASPLDGVTLLLKRIEAEALAALDAAPLLPDALWRIMPGTPSAWVILAQGLLVAGAVLAVYLLTGHLLRHRRQRAGAARSAFAGITRVTGLDALVVLAATVTGRFLLVRVLGIEPGTSTFPSDLTTGLIRWLLLLTLLYILFQPTMRRLRLVAVDDHGARKAVWQFGIIFAVGHLHNALLGAAQRMGLPLPSLRLISWIVALCMALAALRLLRNLGRHGLPMLTRLLASGMVLLLFSFWIWGWMELDFDLYRGAVGMIVILLLAVALDRALAVSIRDSRKPEIMRRFFVVRVVVDALAAALLVRIVIQFWWRDVFGGFTPEAWLSFTHRLTFASFILVLAVTLSAVIHVWTEAKLTPGEAGPGSDPSDDRMARLTTVLPILRFVAIGVIGVVFLLVALSTLGIDTTPLLAGASIVGLAISFGSQTLVKDIVSGVFYMLDDVFRLGETIEAAGRCGRLEQINLRSVRLRDQSGRVHTIPLGELGTVTNHSRRLVHVTVEVPFATLPGQAGMTRFRRNAVAALRSEPTIHAAIVGDIAVIRVDPQDDTGGSIGFGFDMVAPAIERVPPLVRHLIEEVAEESRMTGSPGPASVSVAELPVAPPADMPAAAPDAATVAVPLTAKPSAAAP</sequence>
<keyword evidence="3" id="KW-1003">Cell membrane</keyword>
<feature type="transmembrane region" description="Helical" evidence="7">
    <location>
        <begin position="60"/>
        <end position="85"/>
    </location>
</feature>
<evidence type="ECO:0000256" key="5">
    <source>
        <dbReference type="ARBA" id="ARBA00022989"/>
    </source>
</evidence>
<reference evidence="10 11" key="1">
    <citation type="submission" date="2023-09" db="EMBL/GenBank/DDBJ databases">
        <title>Whole genome shotgun sequencing (WGS) of Bosea sp. ZW T0_25, isolated from stored onions (Allium cepa).</title>
        <authorList>
            <person name="Stoll D.A."/>
            <person name="Huch M."/>
        </authorList>
    </citation>
    <scope>NUCLEOTIDE SEQUENCE [LARGE SCALE GENOMIC DNA]</scope>
    <source>
        <strain evidence="10 11">ZW T0_25</strain>
    </source>
</reference>
<evidence type="ECO:0000256" key="2">
    <source>
        <dbReference type="ARBA" id="ARBA00008017"/>
    </source>
</evidence>
<evidence type="ECO:0000313" key="11">
    <source>
        <dbReference type="Proteomes" id="UP001254257"/>
    </source>
</evidence>
<dbReference type="InterPro" id="IPR049142">
    <property type="entry name" value="MS_channel_1st"/>
</dbReference>
<proteinExistence type="inferred from homology"/>
<feature type="transmembrane region" description="Helical" evidence="7">
    <location>
        <begin position="106"/>
        <end position="129"/>
    </location>
</feature>
<dbReference type="Pfam" id="PF00924">
    <property type="entry name" value="MS_channel_2nd"/>
    <property type="match status" value="1"/>
</dbReference>
<feature type="transmembrane region" description="Helical" evidence="7">
    <location>
        <begin position="141"/>
        <end position="159"/>
    </location>
</feature>
<feature type="transmembrane region" description="Helical" evidence="7">
    <location>
        <begin position="305"/>
        <end position="328"/>
    </location>
</feature>
<evidence type="ECO:0000256" key="1">
    <source>
        <dbReference type="ARBA" id="ARBA00004651"/>
    </source>
</evidence>
<dbReference type="InterPro" id="IPR023408">
    <property type="entry name" value="MscS_beta-dom_sf"/>
</dbReference>
<feature type="domain" description="Mechanosensitive ion channel transmembrane helices 2/3" evidence="9">
    <location>
        <begin position="405"/>
        <end position="441"/>
    </location>
</feature>
<dbReference type="Pfam" id="PF21088">
    <property type="entry name" value="MS_channel_1st"/>
    <property type="match status" value="1"/>
</dbReference>
<comment type="subcellular location">
    <subcellularLocation>
        <location evidence="1">Cell membrane</location>
        <topology evidence="1">Multi-pass membrane protein</topology>
    </subcellularLocation>
</comment>
<dbReference type="Proteomes" id="UP001254257">
    <property type="component" value="Unassembled WGS sequence"/>
</dbReference>
<dbReference type="RefSeq" id="WP_316018783.1">
    <property type="nucleotide sequence ID" value="NZ_JAWDID010000018.1"/>
</dbReference>
<protein>
    <submittedName>
        <fullName evidence="10">Mechanosensitive ion channel</fullName>
    </submittedName>
</protein>
<keyword evidence="5 7" id="KW-1133">Transmembrane helix</keyword>